<evidence type="ECO:0000256" key="1">
    <source>
        <dbReference type="ARBA" id="ARBA00011051"/>
    </source>
</evidence>
<evidence type="ECO:0000313" key="5">
    <source>
        <dbReference type="EMBL" id="MCY1142770.1"/>
    </source>
</evidence>
<dbReference type="EMBL" id="JAPNTZ010000013">
    <property type="protein sequence ID" value="MCY1142770.1"/>
    <property type="molecule type" value="Genomic_DNA"/>
</dbReference>
<keyword evidence="6" id="KW-1185">Reference proteome</keyword>
<dbReference type="Pfam" id="PF19581">
    <property type="entry name" value="Glyoxalase_7"/>
    <property type="match status" value="1"/>
</dbReference>
<dbReference type="SUPFAM" id="SSF54593">
    <property type="entry name" value="Glyoxalase/Bleomycin resistance protein/Dihydroxybiphenyl dioxygenase"/>
    <property type="match status" value="1"/>
</dbReference>
<evidence type="ECO:0000313" key="6">
    <source>
        <dbReference type="Proteomes" id="UP001151002"/>
    </source>
</evidence>
<evidence type="ECO:0000256" key="3">
    <source>
        <dbReference type="ARBA" id="ARBA00023251"/>
    </source>
</evidence>
<sequence length="121" mass="13314">MEIGPGIPVLRVESMAAALPFYVDRLGFEVDWEHRFAPGLPLYVQVSRAQTVFHLSEHRGDGTPNSVVWIPVTDVYGLHKEFAEKAGGHLPHEIEPDSPGGPTFEVVDPTGNVLRFAQPQS</sequence>
<dbReference type="PROSITE" id="PS51819">
    <property type="entry name" value="VOC"/>
    <property type="match status" value="1"/>
</dbReference>
<name>A0ABT4BAZ3_9ACTN</name>
<feature type="domain" description="VOC" evidence="4">
    <location>
        <begin position="4"/>
        <end position="119"/>
    </location>
</feature>
<comment type="caution">
    <text evidence="5">The sequence shown here is derived from an EMBL/GenBank/DDBJ whole genome shotgun (WGS) entry which is preliminary data.</text>
</comment>
<keyword evidence="3" id="KW-0046">Antibiotic resistance</keyword>
<dbReference type="InterPro" id="IPR029068">
    <property type="entry name" value="Glyas_Bleomycin-R_OHBP_Dase"/>
</dbReference>
<dbReference type="Gene3D" id="3.10.180.10">
    <property type="entry name" value="2,3-Dihydroxybiphenyl 1,2-Dioxygenase, domain 1"/>
    <property type="match status" value="1"/>
</dbReference>
<accession>A0ABT4BAZ3</accession>
<gene>
    <name evidence="5" type="ORF">OWR29_32650</name>
</gene>
<dbReference type="InterPro" id="IPR000335">
    <property type="entry name" value="Bleomycin-R"/>
</dbReference>
<dbReference type="Proteomes" id="UP001151002">
    <property type="component" value="Unassembled WGS sequence"/>
</dbReference>
<dbReference type="InterPro" id="IPR037523">
    <property type="entry name" value="VOC_core"/>
</dbReference>
<organism evidence="5 6">
    <name type="scientific">Paractinoplanes pyxinae</name>
    <dbReference type="NCBI Taxonomy" id="2997416"/>
    <lineage>
        <taxon>Bacteria</taxon>
        <taxon>Bacillati</taxon>
        <taxon>Actinomycetota</taxon>
        <taxon>Actinomycetes</taxon>
        <taxon>Micromonosporales</taxon>
        <taxon>Micromonosporaceae</taxon>
        <taxon>Paractinoplanes</taxon>
    </lineage>
</organism>
<dbReference type="RefSeq" id="WP_267567234.1">
    <property type="nucleotide sequence ID" value="NZ_JAPNTZ010000013.1"/>
</dbReference>
<evidence type="ECO:0000259" key="4">
    <source>
        <dbReference type="PROSITE" id="PS51819"/>
    </source>
</evidence>
<comment type="similarity">
    <text evidence="1">Belongs to the bleomycin resistance protein family.</text>
</comment>
<protein>
    <recommendedName>
        <fullName evidence="2">Bleomycin resistance protein</fullName>
    </recommendedName>
</protein>
<proteinExistence type="inferred from homology"/>
<reference evidence="5" key="1">
    <citation type="submission" date="2022-11" db="EMBL/GenBank/DDBJ databases">
        <authorList>
            <person name="Somphong A."/>
            <person name="Phongsopitanun W."/>
        </authorList>
    </citation>
    <scope>NUCLEOTIDE SEQUENCE</scope>
    <source>
        <strain evidence="5">Pm04-4</strain>
    </source>
</reference>
<evidence type="ECO:0000256" key="2">
    <source>
        <dbReference type="ARBA" id="ARBA00021572"/>
    </source>
</evidence>